<evidence type="ECO:0000313" key="2">
    <source>
        <dbReference type="Proteomes" id="UP001153069"/>
    </source>
</evidence>
<reference evidence="1" key="1">
    <citation type="submission" date="2020-06" db="EMBL/GenBank/DDBJ databases">
        <authorList>
            <consortium name="Plant Systems Biology data submission"/>
        </authorList>
    </citation>
    <scope>NUCLEOTIDE SEQUENCE</scope>
    <source>
        <strain evidence="1">D6</strain>
    </source>
</reference>
<evidence type="ECO:0008006" key="3">
    <source>
        <dbReference type="Google" id="ProtNLM"/>
    </source>
</evidence>
<accession>A0A9N8DI99</accession>
<evidence type="ECO:0000313" key="1">
    <source>
        <dbReference type="EMBL" id="CAB9503478.1"/>
    </source>
</evidence>
<dbReference type="AlphaFoldDB" id="A0A9N8DI99"/>
<dbReference type="InterPro" id="IPR053191">
    <property type="entry name" value="DcsG_Biosynth_Enzyme"/>
</dbReference>
<protein>
    <recommendedName>
        <fullName evidence="3">ATP-grasp domain-containing protein</fullName>
    </recommendedName>
</protein>
<sequence length="319" mass="35628">MKKVAILVADNLLAKPDEPLAGDPACDIEKREYREELDKLVSAFAQVGVLLEPVPWRQAASKAAEYEAMLPLLCWDYFQGNHAVFMEEMDKVSKVGNNCKLFNPVELLRWNGKKDYLEELERLGAPSIRTVSLPKVTEESVAKAMEELKADKVVIKPKVGGSSWRQVLYSKDEPFPSEDELPPEDALVQPFLPSVVVEGEYSFLYFGGEFSHGLVKRPKKGDYRVQGLFGGTEETYDPTDAELQDAQAVLDTLTIKPLYARVDLLRGTDGGLKLIELEMVEPYLYLPLAPGEGKDNRGAQLLAKSVCRLLQNNEHVSVQ</sequence>
<gene>
    <name evidence="1" type="ORF">SEMRO_167_G074400.1</name>
</gene>
<dbReference type="EMBL" id="CAICTM010000166">
    <property type="protein sequence ID" value="CAB9503478.1"/>
    <property type="molecule type" value="Genomic_DNA"/>
</dbReference>
<keyword evidence="2" id="KW-1185">Reference proteome</keyword>
<dbReference type="Proteomes" id="UP001153069">
    <property type="component" value="Unassembled WGS sequence"/>
</dbReference>
<name>A0A9N8DI99_9STRA</name>
<dbReference type="PANTHER" id="PTHR39217:SF1">
    <property type="entry name" value="GLUTATHIONE SYNTHETASE"/>
    <property type="match status" value="1"/>
</dbReference>
<organism evidence="1 2">
    <name type="scientific">Seminavis robusta</name>
    <dbReference type="NCBI Taxonomy" id="568900"/>
    <lineage>
        <taxon>Eukaryota</taxon>
        <taxon>Sar</taxon>
        <taxon>Stramenopiles</taxon>
        <taxon>Ochrophyta</taxon>
        <taxon>Bacillariophyta</taxon>
        <taxon>Bacillariophyceae</taxon>
        <taxon>Bacillariophycidae</taxon>
        <taxon>Naviculales</taxon>
        <taxon>Naviculaceae</taxon>
        <taxon>Seminavis</taxon>
    </lineage>
</organism>
<comment type="caution">
    <text evidence="1">The sequence shown here is derived from an EMBL/GenBank/DDBJ whole genome shotgun (WGS) entry which is preliminary data.</text>
</comment>
<proteinExistence type="predicted"/>
<dbReference type="SUPFAM" id="SSF56059">
    <property type="entry name" value="Glutathione synthetase ATP-binding domain-like"/>
    <property type="match status" value="1"/>
</dbReference>
<dbReference type="PANTHER" id="PTHR39217">
    <property type="match status" value="1"/>
</dbReference>
<dbReference type="OrthoDB" id="406765at2759"/>